<proteinExistence type="inferred from homology"/>
<dbReference type="InterPro" id="IPR050481">
    <property type="entry name" value="UDP-glycosyltransf_plant"/>
</dbReference>
<reference evidence="3" key="2">
    <citation type="journal article" date="2024" name="Plant">
        <title>Genomic evolution and insights into agronomic trait innovations of Sesamum species.</title>
        <authorList>
            <person name="Miao H."/>
            <person name="Wang L."/>
            <person name="Qu L."/>
            <person name="Liu H."/>
            <person name="Sun Y."/>
            <person name="Le M."/>
            <person name="Wang Q."/>
            <person name="Wei S."/>
            <person name="Zheng Y."/>
            <person name="Lin W."/>
            <person name="Duan Y."/>
            <person name="Cao H."/>
            <person name="Xiong S."/>
            <person name="Wang X."/>
            <person name="Wei L."/>
            <person name="Li C."/>
            <person name="Ma Q."/>
            <person name="Ju M."/>
            <person name="Zhao R."/>
            <person name="Li G."/>
            <person name="Mu C."/>
            <person name="Tian Q."/>
            <person name="Mei H."/>
            <person name="Zhang T."/>
            <person name="Gao T."/>
            <person name="Zhang H."/>
        </authorList>
    </citation>
    <scope>NUCLEOTIDE SEQUENCE</scope>
    <source>
        <strain evidence="3">3651</strain>
    </source>
</reference>
<dbReference type="SUPFAM" id="SSF53756">
    <property type="entry name" value="UDP-Glycosyltransferase/glycogen phosphorylase"/>
    <property type="match status" value="1"/>
</dbReference>
<evidence type="ECO:0000313" key="3">
    <source>
        <dbReference type="EMBL" id="KAK4425087.1"/>
    </source>
</evidence>
<keyword evidence="4" id="KW-1185">Reference proteome</keyword>
<comment type="caution">
    <text evidence="3">The sequence shown here is derived from an EMBL/GenBank/DDBJ whole genome shotgun (WGS) entry which is preliminary data.</text>
</comment>
<feature type="region of interest" description="Disordered" evidence="2">
    <location>
        <begin position="199"/>
        <end position="219"/>
    </location>
</feature>
<sequence length="219" mass="24947">MEEPITLPGSVVLRPEDLPDSLKERNSEVHKWALDWCNKFLEADGVMVNSFLELELEAFKDLERRRPGVPPIYPVGPLIRTGTEAESDRGSECVKWLNDQPPKICALCFLRQWRDLIRGAVQELALGLEMMWAEISLGGENPSKKNAADAYLKHSNHCQGSFGFSARRDECSVLDGWFEGANKSKRDWKMGLWERAANRRSVKRTNGRGRRKSDSEEDD</sequence>
<dbReference type="PANTHER" id="PTHR48048">
    <property type="entry name" value="GLYCOSYLTRANSFERASE"/>
    <property type="match status" value="1"/>
</dbReference>
<dbReference type="AlphaFoldDB" id="A0AAE2CK38"/>
<evidence type="ECO:0000313" key="4">
    <source>
        <dbReference type="Proteomes" id="UP001293254"/>
    </source>
</evidence>
<comment type="similarity">
    <text evidence="1">Belongs to the UDP-glycosyltransferase family.</text>
</comment>
<accession>A0AAE2CK38</accession>
<dbReference type="PANTHER" id="PTHR48048:SF45">
    <property type="entry name" value="GLYCOSYLTRANSFERASE"/>
    <property type="match status" value="1"/>
</dbReference>
<feature type="compositionally biased region" description="Basic residues" evidence="2">
    <location>
        <begin position="199"/>
        <end position="211"/>
    </location>
</feature>
<gene>
    <name evidence="3" type="ORF">Salat_1702500</name>
</gene>
<organism evidence="3 4">
    <name type="scientific">Sesamum alatum</name>
    <dbReference type="NCBI Taxonomy" id="300844"/>
    <lineage>
        <taxon>Eukaryota</taxon>
        <taxon>Viridiplantae</taxon>
        <taxon>Streptophyta</taxon>
        <taxon>Embryophyta</taxon>
        <taxon>Tracheophyta</taxon>
        <taxon>Spermatophyta</taxon>
        <taxon>Magnoliopsida</taxon>
        <taxon>eudicotyledons</taxon>
        <taxon>Gunneridae</taxon>
        <taxon>Pentapetalae</taxon>
        <taxon>asterids</taxon>
        <taxon>lamiids</taxon>
        <taxon>Lamiales</taxon>
        <taxon>Pedaliaceae</taxon>
        <taxon>Sesamum</taxon>
    </lineage>
</organism>
<name>A0AAE2CK38_9LAMI</name>
<dbReference type="Proteomes" id="UP001293254">
    <property type="component" value="Unassembled WGS sequence"/>
</dbReference>
<reference evidence="3" key="1">
    <citation type="submission" date="2020-06" db="EMBL/GenBank/DDBJ databases">
        <authorList>
            <person name="Li T."/>
            <person name="Hu X."/>
            <person name="Zhang T."/>
            <person name="Song X."/>
            <person name="Zhang H."/>
            <person name="Dai N."/>
            <person name="Sheng W."/>
            <person name="Hou X."/>
            <person name="Wei L."/>
        </authorList>
    </citation>
    <scope>NUCLEOTIDE SEQUENCE</scope>
    <source>
        <strain evidence="3">3651</strain>
        <tissue evidence="3">Leaf</tissue>
    </source>
</reference>
<evidence type="ECO:0000256" key="2">
    <source>
        <dbReference type="SAM" id="MobiDB-lite"/>
    </source>
</evidence>
<evidence type="ECO:0000256" key="1">
    <source>
        <dbReference type="ARBA" id="ARBA00009995"/>
    </source>
</evidence>
<dbReference type="Gene3D" id="3.40.50.2000">
    <property type="entry name" value="Glycogen Phosphorylase B"/>
    <property type="match status" value="1"/>
</dbReference>
<protein>
    <submittedName>
        <fullName evidence="3">UDP-glycosyltransferase 72B1</fullName>
    </submittedName>
</protein>
<dbReference type="EMBL" id="JACGWO010000006">
    <property type="protein sequence ID" value="KAK4425087.1"/>
    <property type="molecule type" value="Genomic_DNA"/>
</dbReference>
<dbReference type="GO" id="GO:0035251">
    <property type="term" value="F:UDP-glucosyltransferase activity"/>
    <property type="evidence" value="ECO:0007669"/>
    <property type="project" value="InterPro"/>
</dbReference>